<reference evidence="10" key="1">
    <citation type="submission" date="2017-02" db="UniProtKB">
        <authorList>
            <consortium name="WormBaseParasite"/>
        </authorList>
    </citation>
    <scope>IDENTIFICATION</scope>
</reference>
<evidence type="ECO:0000313" key="9">
    <source>
        <dbReference type="Proteomes" id="UP000274756"/>
    </source>
</evidence>
<gene>
    <name evidence="7" type="ORF">DME_LOCUS9151</name>
</gene>
<dbReference type="InterPro" id="IPR035979">
    <property type="entry name" value="RBD_domain_sf"/>
</dbReference>
<dbReference type="GO" id="GO:0003723">
    <property type="term" value="F:RNA binding"/>
    <property type="evidence" value="ECO:0007669"/>
    <property type="project" value="UniProtKB-UniRule"/>
</dbReference>
<dbReference type="Pfam" id="PF00076">
    <property type="entry name" value="RRM_1"/>
    <property type="match status" value="2"/>
</dbReference>
<keyword evidence="1" id="KW-0677">Repeat</keyword>
<feature type="domain" description="RRM" evidence="6">
    <location>
        <begin position="147"/>
        <end position="222"/>
    </location>
</feature>
<evidence type="ECO:0000256" key="3">
    <source>
        <dbReference type="PROSITE-ProRule" id="PRU00176"/>
    </source>
</evidence>
<accession>A0A0N4UDE6</accession>
<keyword evidence="5" id="KW-0472">Membrane</keyword>
<name>A0A0N4UDE6_DRAME</name>
<dbReference type="OrthoDB" id="431068at2759"/>
<dbReference type="STRING" id="318479.A0A0N4UDE6"/>
<dbReference type="InterPro" id="IPR000504">
    <property type="entry name" value="RRM_dom"/>
</dbReference>
<reference evidence="7 9" key="2">
    <citation type="submission" date="2018-11" db="EMBL/GenBank/DDBJ databases">
        <authorList>
            <consortium name="Pathogen Informatics"/>
        </authorList>
    </citation>
    <scope>NUCLEOTIDE SEQUENCE [LARGE SCALE GENOMIC DNA]</scope>
</reference>
<feature type="domain" description="RRM" evidence="6">
    <location>
        <begin position="315"/>
        <end position="390"/>
    </location>
</feature>
<evidence type="ECO:0000256" key="4">
    <source>
        <dbReference type="SAM" id="MobiDB-lite"/>
    </source>
</evidence>
<dbReference type="InterPro" id="IPR050666">
    <property type="entry name" value="ESRP"/>
</dbReference>
<protein>
    <submittedName>
        <fullName evidence="10">RRM domain-containing protein</fullName>
    </submittedName>
</protein>
<feature type="transmembrane region" description="Helical" evidence="5">
    <location>
        <begin position="16"/>
        <end position="40"/>
    </location>
</feature>
<proteinExistence type="predicted"/>
<evidence type="ECO:0000256" key="5">
    <source>
        <dbReference type="SAM" id="Phobius"/>
    </source>
</evidence>
<feature type="region of interest" description="Disordered" evidence="4">
    <location>
        <begin position="430"/>
        <end position="467"/>
    </location>
</feature>
<organism evidence="8 10">
    <name type="scientific">Dracunculus medinensis</name>
    <name type="common">Guinea worm</name>
    <dbReference type="NCBI Taxonomy" id="318479"/>
    <lineage>
        <taxon>Eukaryota</taxon>
        <taxon>Metazoa</taxon>
        <taxon>Ecdysozoa</taxon>
        <taxon>Nematoda</taxon>
        <taxon>Chromadorea</taxon>
        <taxon>Rhabditida</taxon>
        <taxon>Spirurina</taxon>
        <taxon>Dracunculoidea</taxon>
        <taxon>Dracunculidae</taxon>
        <taxon>Dracunculus</taxon>
    </lineage>
</organism>
<dbReference type="SMART" id="SM00360">
    <property type="entry name" value="RRM"/>
    <property type="match status" value="3"/>
</dbReference>
<dbReference type="InterPro" id="IPR012677">
    <property type="entry name" value="Nucleotide-bd_a/b_plait_sf"/>
</dbReference>
<evidence type="ECO:0000256" key="2">
    <source>
        <dbReference type="ARBA" id="ARBA00022884"/>
    </source>
</evidence>
<evidence type="ECO:0000313" key="8">
    <source>
        <dbReference type="Proteomes" id="UP000038040"/>
    </source>
</evidence>
<dbReference type="PANTHER" id="PTHR13976">
    <property type="entry name" value="HETEROGENEOUS NUCLEAR RIBONUCLEOPROTEIN-RELATED"/>
    <property type="match status" value="1"/>
</dbReference>
<dbReference type="SUPFAM" id="SSF54928">
    <property type="entry name" value="RNA-binding domain, RBD"/>
    <property type="match status" value="3"/>
</dbReference>
<dbReference type="PROSITE" id="PS51257">
    <property type="entry name" value="PROKAR_LIPOPROTEIN"/>
    <property type="match status" value="1"/>
</dbReference>
<dbReference type="Proteomes" id="UP000274756">
    <property type="component" value="Unassembled WGS sequence"/>
</dbReference>
<evidence type="ECO:0000313" key="7">
    <source>
        <dbReference type="EMBL" id="VDN59178.1"/>
    </source>
</evidence>
<dbReference type="Gene3D" id="3.30.70.330">
    <property type="match status" value="3"/>
</dbReference>
<dbReference type="WBParaSite" id="DME_0000535201-mRNA-1">
    <property type="protein sequence ID" value="DME_0000535201-mRNA-1"/>
    <property type="gene ID" value="DME_0000535201"/>
</dbReference>
<dbReference type="PROSITE" id="PS50102">
    <property type="entry name" value="RRM"/>
    <property type="match status" value="2"/>
</dbReference>
<dbReference type="CDD" id="cd12254">
    <property type="entry name" value="RRM_hnRNPH_ESRPs_RBM12_like"/>
    <property type="match status" value="2"/>
</dbReference>
<keyword evidence="5" id="KW-0812">Transmembrane</keyword>
<keyword evidence="2 3" id="KW-0694">RNA-binding</keyword>
<feature type="compositionally biased region" description="Basic and acidic residues" evidence="4">
    <location>
        <begin position="447"/>
        <end position="459"/>
    </location>
</feature>
<dbReference type="AlphaFoldDB" id="A0A0N4UDE6"/>
<dbReference type="EMBL" id="UYYG01001177">
    <property type="protein sequence ID" value="VDN59178.1"/>
    <property type="molecule type" value="Genomic_DNA"/>
</dbReference>
<evidence type="ECO:0000256" key="1">
    <source>
        <dbReference type="ARBA" id="ARBA00022737"/>
    </source>
</evidence>
<dbReference type="Proteomes" id="UP000038040">
    <property type="component" value="Unplaced"/>
</dbReference>
<keyword evidence="9" id="KW-1185">Reference proteome</keyword>
<evidence type="ECO:0000313" key="10">
    <source>
        <dbReference type="WBParaSite" id="DME_0000535201-mRNA-1"/>
    </source>
</evidence>
<keyword evidence="5" id="KW-1133">Transmembrane helix</keyword>
<evidence type="ECO:0000259" key="6">
    <source>
        <dbReference type="PROSITE" id="PS50102"/>
    </source>
</evidence>
<sequence>MRAGVSHRLENENGSFVVLLLSCTSLMVLGLAVANFRFYMNPETNYVRLRGLPFAAKEADVRNFLQGISAKSVTFTLTANGRASGECYVELADVAAAKEARKFDRNEISGRYIEVFPVTEGELAMMVRHGVLRGTGDSVDGRYSSNYVVRLRGLPYSATVDDIKDFFSGLDVADVVIDKEQGGRPSGEAFVRLASKQHAEMALERSKNYMGSRYVEVFRSSAEEMENSHYAARGIPPPTGGPIPLRGLSPPLDYRYSFRERYGYVGGYGGGGGYGPMRAFGNRSRPSPYDRPFERDRYPRPRYDELDEFAYDAPLKVFMRGLPYNVSAMDIEEFFKPLHCVEIKLGYNDERRLSGDGLVTFASAAEARDALSRNKRNIGTRYIELFPGTSIPYPLKCTAFRTIGGIGPRGPPPRNYSSFAEDDEFGYGGYGGSAGNGSGQQYYNDQYEGRQSKYSREWGEPPTRAAW</sequence>